<dbReference type="InterPro" id="IPR011042">
    <property type="entry name" value="6-blade_b-propeller_TolB-like"/>
</dbReference>
<dbReference type="InterPro" id="IPR012938">
    <property type="entry name" value="Glc/Sorbosone_DH"/>
</dbReference>
<dbReference type="InterPro" id="IPR011041">
    <property type="entry name" value="Quinoprot_gluc/sorb_DH_b-prop"/>
</dbReference>
<keyword evidence="2" id="KW-0560">Oxidoreductase</keyword>
<dbReference type="PANTHER" id="PTHR19328">
    <property type="entry name" value="HEDGEHOG-INTERACTING PROTEIN"/>
    <property type="match status" value="1"/>
</dbReference>
<dbReference type="Pfam" id="PF07995">
    <property type="entry name" value="GSDH"/>
    <property type="match status" value="1"/>
</dbReference>
<dbReference type="EC" id="1.1.5.-" evidence="2"/>
<dbReference type="PANTHER" id="PTHR19328:SF13">
    <property type="entry name" value="HIPL1 PROTEIN"/>
    <property type="match status" value="1"/>
</dbReference>
<dbReference type="Gene3D" id="2.120.10.30">
    <property type="entry name" value="TolB, C-terminal domain"/>
    <property type="match status" value="1"/>
</dbReference>
<name>A0ABV4TT12_9GAMM</name>
<protein>
    <submittedName>
        <fullName evidence="2">PQQ-dependent sugar dehydrogenase</fullName>
        <ecNumber evidence="2">1.1.5.-</ecNumber>
    </submittedName>
</protein>
<keyword evidence="3" id="KW-1185">Reference proteome</keyword>
<dbReference type="GO" id="GO:0016491">
    <property type="term" value="F:oxidoreductase activity"/>
    <property type="evidence" value="ECO:0007669"/>
    <property type="project" value="UniProtKB-KW"/>
</dbReference>
<accession>A0ABV4TT12</accession>
<dbReference type="Proteomes" id="UP001575181">
    <property type="component" value="Unassembled WGS sequence"/>
</dbReference>
<reference evidence="2 3" key="1">
    <citation type="submission" date="2024-08" db="EMBL/GenBank/DDBJ databases">
        <title>Whole-genome sequencing of halo(alkali)philic microorganisms from hypersaline lakes.</title>
        <authorList>
            <person name="Sorokin D.Y."/>
            <person name="Merkel A.Y."/>
            <person name="Messina E."/>
            <person name="Yakimov M."/>
        </authorList>
    </citation>
    <scope>NUCLEOTIDE SEQUENCE [LARGE SCALE GENOMIC DNA]</scope>
    <source>
        <strain evidence="2 3">Cl-TMA</strain>
    </source>
</reference>
<gene>
    <name evidence="2" type="ORF">ACERLL_06440</name>
</gene>
<organism evidence="2 3">
    <name type="scientific">Thiohalorhabdus methylotrophus</name>
    <dbReference type="NCBI Taxonomy" id="3242694"/>
    <lineage>
        <taxon>Bacteria</taxon>
        <taxon>Pseudomonadati</taxon>
        <taxon>Pseudomonadota</taxon>
        <taxon>Gammaproteobacteria</taxon>
        <taxon>Thiohalorhabdales</taxon>
        <taxon>Thiohalorhabdaceae</taxon>
        <taxon>Thiohalorhabdus</taxon>
    </lineage>
</organism>
<evidence type="ECO:0000259" key="1">
    <source>
        <dbReference type="Pfam" id="PF07995"/>
    </source>
</evidence>
<dbReference type="EMBL" id="JBGUAW010000004">
    <property type="protein sequence ID" value="MFA9460465.1"/>
    <property type="molecule type" value="Genomic_DNA"/>
</dbReference>
<evidence type="ECO:0000313" key="3">
    <source>
        <dbReference type="Proteomes" id="UP001575181"/>
    </source>
</evidence>
<dbReference type="SUPFAM" id="SSF50952">
    <property type="entry name" value="Soluble quinoprotein glucose dehydrogenase"/>
    <property type="match status" value="1"/>
</dbReference>
<comment type="caution">
    <text evidence="2">The sequence shown here is derived from an EMBL/GenBank/DDBJ whole genome shotgun (WGS) entry which is preliminary data.</text>
</comment>
<proteinExistence type="predicted"/>
<feature type="domain" description="Glucose/Sorbosone dehydrogenase" evidence="1">
    <location>
        <begin position="63"/>
        <end position="376"/>
    </location>
</feature>
<dbReference type="RefSeq" id="WP_373655250.1">
    <property type="nucleotide sequence ID" value="NZ_JBGUAW010000004.1"/>
</dbReference>
<evidence type="ECO:0000313" key="2">
    <source>
        <dbReference type="EMBL" id="MFA9460465.1"/>
    </source>
</evidence>
<sequence length="395" mass="43338">MEPVYQPLLRRRALPYLLAALVLLLGFSTHGCAVEVGPEPQSVDDVYVPEPEDVRVSTWVANLEVPWSLAFLPGGQGDALVTERPGRVRLIRGGTLQEAPYAELEVYSAGEAGLMGIALHPDFPGRPYVYLMHTYEGPSGLTNRVVRLRHRGDHGELDRVILDGIPGGRFHDGGRIAFGPDGMLYVTAGETFERQLAQQRSSLAGKILRVTPEGKIPPDNPIPGSPVYSLGHRNPQGLAWDPRTGALLASEHGPSGEMGLQAHDELNVLRKGGNYGWPEVVGAPEETPFINPITAWPENTTPPAGMTFHKGDLFVATLGSEALLHLRLRRDGDYRIERIERWFRAEDGASRFGRLRAAVEGPDGALYVLTSNRDGRGRPRQSDDRILRMDIPGRP</sequence>